<evidence type="ECO:0000256" key="1">
    <source>
        <dbReference type="ARBA" id="ARBA00004123"/>
    </source>
</evidence>
<gene>
    <name evidence="6" type="ORF">AAFF_G00210590</name>
</gene>
<dbReference type="PANTHER" id="PTHR10528:SF16">
    <property type="entry name" value="AF4_FMR2 FAMILY MEMBER 3"/>
    <property type="match status" value="1"/>
</dbReference>
<dbReference type="InterPro" id="IPR007797">
    <property type="entry name" value="AF4/FMR2"/>
</dbReference>
<comment type="caution">
    <text evidence="6">The sequence shown here is derived from an EMBL/GenBank/DDBJ whole genome shotgun (WGS) entry which is preliminary data.</text>
</comment>
<protein>
    <recommendedName>
        <fullName evidence="5">AF4/FMR2 C-terminal homology domain-containing protein</fullName>
    </recommendedName>
</protein>
<dbReference type="GO" id="GO:0010468">
    <property type="term" value="P:regulation of gene expression"/>
    <property type="evidence" value="ECO:0007669"/>
    <property type="project" value="InterPro"/>
</dbReference>
<proteinExistence type="inferred from homology"/>
<dbReference type="PANTHER" id="PTHR10528">
    <property type="entry name" value="AF4/FMR2 FAMILY MEMBER"/>
    <property type="match status" value="1"/>
</dbReference>
<dbReference type="AlphaFoldDB" id="A0AAD7SWL6"/>
<reference evidence="6" key="1">
    <citation type="journal article" date="2023" name="Science">
        <title>Genome structures resolve the early diversification of teleost fishes.</title>
        <authorList>
            <person name="Parey E."/>
            <person name="Louis A."/>
            <person name="Montfort J."/>
            <person name="Bouchez O."/>
            <person name="Roques C."/>
            <person name="Iampietro C."/>
            <person name="Lluch J."/>
            <person name="Castinel A."/>
            <person name="Donnadieu C."/>
            <person name="Desvignes T."/>
            <person name="Floi Bucao C."/>
            <person name="Jouanno E."/>
            <person name="Wen M."/>
            <person name="Mejri S."/>
            <person name="Dirks R."/>
            <person name="Jansen H."/>
            <person name="Henkel C."/>
            <person name="Chen W.J."/>
            <person name="Zahm M."/>
            <person name="Cabau C."/>
            <person name="Klopp C."/>
            <person name="Thompson A.W."/>
            <person name="Robinson-Rechavi M."/>
            <person name="Braasch I."/>
            <person name="Lecointre G."/>
            <person name="Bobe J."/>
            <person name="Postlethwait J.H."/>
            <person name="Berthelot C."/>
            <person name="Roest Crollius H."/>
            <person name="Guiguen Y."/>
        </authorList>
    </citation>
    <scope>NUCLEOTIDE SEQUENCE</scope>
    <source>
        <strain evidence="6">NC1722</strain>
    </source>
</reference>
<evidence type="ECO:0000256" key="3">
    <source>
        <dbReference type="ARBA" id="ARBA00022553"/>
    </source>
</evidence>
<keyword evidence="7" id="KW-1185">Reference proteome</keyword>
<accession>A0AAD7SWL6</accession>
<evidence type="ECO:0000259" key="5">
    <source>
        <dbReference type="Pfam" id="PF18876"/>
    </source>
</evidence>
<dbReference type="EMBL" id="JAINUG010000028">
    <property type="protein sequence ID" value="KAJ8410018.1"/>
    <property type="molecule type" value="Genomic_DNA"/>
</dbReference>
<evidence type="ECO:0000313" key="6">
    <source>
        <dbReference type="EMBL" id="KAJ8410018.1"/>
    </source>
</evidence>
<comment type="subcellular location">
    <subcellularLocation>
        <location evidence="1">Nucleus</location>
    </subcellularLocation>
</comment>
<evidence type="ECO:0000313" key="7">
    <source>
        <dbReference type="Proteomes" id="UP001221898"/>
    </source>
</evidence>
<keyword evidence="3" id="KW-0597">Phosphoprotein</keyword>
<sequence length="70" mass="8046">MTADHLQITNSALYSYEYWEVADNLAKESKEFFSYLNTLMGPLTLESSMAHIVRYTRQGLQWIRGSAPLS</sequence>
<keyword evidence="4" id="KW-0539">Nucleus</keyword>
<dbReference type="InterPro" id="IPR043640">
    <property type="entry name" value="AF4/FMR2_CHD"/>
</dbReference>
<name>A0AAD7SWL6_9TELE</name>
<dbReference type="GO" id="GO:0032783">
    <property type="term" value="C:super elongation complex"/>
    <property type="evidence" value="ECO:0007669"/>
    <property type="project" value="TreeGrafter"/>
</dbReference>
<dbReference type="Pfam" id="PF18876">
    <property type="entry name" value="AFF4_CHD"/>
    <property type="match status" value="1"/>
</dbReference>
<evidence type="ECO:0000256" key="4">
    <source>
        <dbReference type="ARBA" id="ARBA00023242"/>
    </source>
</evidence>
<evidence type="ECO:0000256" key="2">
    <source>
        <dbReference type="ARBA" id="ARBA00007354"/>
    </source>
</evidence>
<comment type="similarity">
    <text evidence="2">Belongs to the AF4 family.</text>
</comment>
<dbReference type="Proteomes" id="UP001221898">
    <property type="component" value="Unassembled WGS sequence"/>
</dbReference>
<feature type="domain" description="AF4/FMR2 C-terminal homology" evidence="5">
    <location>
        <begin position="1"/>
        <end position="67"/>
    </location>
</feature>
<organism evidence="6 7">
    <name type="scientific">Aldrovandia affinis</name>
    <dbReference type="NCBI Taxonomy" id="143900"/>
    <lineage>
        <taxon>Eukaryota</taxon>
        <taxon>Metazoa</taxon>
        <taxon>Chordata</taxon>
        <taxon>Craniata</taxon>
        <taxon>Vertebrata</taxon>
        <taxon>Euteleostomi</taxon>
        <taxon>Actinopterygii</taxon>
        <taxon>Neopterygii</taxon>
        <taxon>Teleostei</taxon>
        <taxon>Notacanthiformes</taxon>
        <taxon>Halosauridae</taxon>
        <taxon>Aldrovandia</taxon>
    </lineage>
</organism>